<name>A0A395M295_9BACT</name>
<reference evidence="1 2" key="1">
    <citation type="journal article" date="2011" name="ISME J.">
        <title>Community ecology of hot spring cyanobacterial mats: predominant populations and their functional potential.</title>
        <authorList>
            <person name="Klatt C.G."/>
            <person name="Wood J.M."/>
            <person name="Rusch D.B."/>
            <person name="Bateson M.M."/>
            <person name="Hamamura N."/>
            <person name="Heidelberg J.F."/>
            <person name="Grossman A.R."/>
            <person name="Bhaya D."/>
            <person name="Cohan F.M."/>
            <person name="Kuhl M."/>
            <person name="Bryant D.A."/>
            <person name="Ward D.M."/>
        </authorList>
    </citation>
    <scope>NUCLEOTIDE SEQUENCE [LARGE SCALE GENOMIC DNA]</scope>
    <source>
        <strain evidence="1">OS</strain>
    </source>
</reference>
<dbReference type="EMBL" id="PHFL01000014">
    <property type="protein sequence ID" value="RFM24929.1"/>
    <property type="molecule type" value="Genomic_DNA"/>
</dbReference>
<gene>
    <name evidence="1" type="ORF">D0433_03240</name>
</gene>
<evidence type="ECO:0000313" key="1">
    <source>
        <dbReference type="EMBL" id="RFM24929.1"/>
    </source>
</evidence>
<organism evidence="1 2">
    <name type="scientific">Candidatus Thermochlorobacter aerophilus</name>
    <dbReference type="NCBI Taxonomy" id="1868324"/>
    <lineage>
        <taxon>Bacteria</taxon>
        <taxon>Pseudomonadati</taxon>
        <taxon>Chlorobiota</taxon>
        <taxon>Chlorobiia</taxon>
        <taxon>Chlorobiales</taxon>
        <taxon>Candidatus Thermochlorobacteriaceae</taxon>
        <taxon>Candidatus Thermochlorobacter</taxon>
    </lineage>
</organism>
<protein>
    <submittedName>
        <fullName evidence="1">Uncharacterized protein</fullName>
    </submittedName>
</protein>
<accession>A0A395M295</accession>
<proteinExistence type="predicted"/>
<dbReference type="Proteomes" id="UP000266389">
    <property type="component" value="Unassembled WGS sequence"/>
</dbReference>
<dbReference type="AlphaFoldDB" id="A0A395M295"/>
<comment type="caution">
    <text evidence="1">The sequence shown here is derived from an EMBL/GenBank/DDBJ whole genome shotgun (WGS) entry which is preliminary data.</text>
</comment>
<sequence length="66" mass="6755">MDEVRGGVITQVLVSIGRAADMGASNAWKVVEGAFEAGGKTATTLAEAFSKAINRTVDSLTGGNKK</sequence>
<evidence type="ECO:0000313" key="2">
    <source>
        <dbReference type="Proteomes" id="UP000266389"/>
    </source>
</evidence>